<reference evidence="2 3" key="1">
    <citation type="submission" date="2018-11" db="EMBL/GenBank/DDBJ databases">
        <title>Genome sequence of Saitozyma podzolica DSM 27192.</title>
        <authorList>
            <person name="Aliyu H."/>
            <person name="Gorte O."/>
            <person name="Ochsenreither K."/>
        </authorList>
    </citation>
    <scope>NUCLEOTIDE SEQUENCE [LARGE SCALE GENOMIC DNA]</scope>
    <source>
        <strain evidence="2 3">DSM 27192</strain>
    </source>
</reference>
<keyword evidence="3" id="KW-1185">Reference proteome</keyword>
<feature type="region of interest" description="Disordered" evidence="1">
    <location>
        <begin position="329"/>
        <end position="413"/>
    </location>
</feature>
<feature type="region of interest" description="Disordered" evidence="1">
    <location>
        <begin position="19"/>
        <end position="58"/>
    </location>
</feature>
<feature type="compositionally biased region" description="Polar residues" evidence="1">
    <location>
        <begin position="152"/>
        <end position="163"/>
    </location>
</feature>
<accession>A0A427YJU2</accession>
<organism evidence="2 3">
    <name type="scientific">Saitozyma podzolica</name>
    <dbReference type="NCBI Taxonomy" id="1890683"/>
    <lineage>
        <taxon>Eukaryota</taxon>
        <taxon>Fungi</taxon>
        <taxon>Dikarya</taxon>
        <taxon>Basidiomycota</taxon>
        <taxon>Agaricomycotina</taxon>
        <taxon>Tremellomycetes</taxon>
        <taxon>Tremellales</taxon>
        <taxon>Trimorphomycetaceae</taxon>
        <taxon>Saitozyma</taxon>
    </lineage>
</organism>
<comment type="caution">
    <text evidence="2">The sequence shown here is derived from an EMBL/GenBank/DDBJ whole genome shotgun (WGS) entry which is preliminary data.</text>
</comment>
<dbReference type="OrthoDB" id="2596974at2759"/>
<sequence length="566" mass="60582">MPIDPDAYMAGAIPTLSRGGSWLPTHPHHGSLNPASPTSSTSPTSPTNPAAYGGTLTPASQPGINAAMMMANNPFWVPRTPFSLNPATVSNMSIGRLPYFSASATGAGGFPNPWLARGSSAGSHHDQSPIPSPSQRQNRQSPGDSPPHSLRIRQSPQTTQTVRKSPRSPLAPETARGPDYPASPRSAVSPASVAAGSTRTHRPPLRHQGWASDPRPRRAGRWREQELEDGAGAPRLIAPEPDYTGRQDRPPIRPVRPTAEALPEAPTSRVENSPMVGRTGTSQGDTRDTHRPDLRRRRRHTDGSGLTLQARRYKADGVGRHVKLGTEVHQDEETTSTCSTCDCCPGEIQSPLRSRPGLPKRHTDKSTRTNLVAPKSGAINSQTQHSRQRHLSTPVRGGRSAPPSPIVGSSERNLDLTPLSAVLPSESAGGRTKFDKPVGYVSPLSHEGYDRYAAHPAAPAVLSAGNRTISIGIVTQTSPSGPDDRQVESEEYRDRGYLPLGYARPTREIGWNRDGPAMKTYGVAWGRKAGPVLPDGPRGPSWVQARPPRAELVLGGEWWASGGTGV</sequence>
<evidence type="ECO:0000256" key="1">
    <source>
        <dbReference type="SAM" id="MobiDB-lite"/>
    </source>
</evidence>
<dbReference type="EMBL" id="RSCD01000008">
    <property type="protein sequence ID" value="RSH91339.1"/>
    <property type="molecule type" value="Genomic_DNA"/>
</dbReference>
<feature type="region of interest" description="Disordered" evidence="1">
    <location>
        <begin position="113"/>
        <end position="313"/>
    </location>
</feature>
<proteinExistence type="predicted"/>
<feature type="compositionally biased region" description="Polar residues" evidence="1">
    <location>
        <begin position="133"/>
        <end position="143"/>
    </location>
</feature>
<dbReference type="STRING" id="1890683.A0A427YJU2"/>
<dbReference type="Proteomes" id="UP000279259">
    <property type="component" value="Unassembled WGS sequence"/>
</dbReference>
<evidence type="ECO:0000313" key="3">
    <source>
        <dbReference type="Proteomes" id="UP000279259"/>
    </source>
</evidence>
<dbReference type="AlphaFoldDB" id="A0A427YJU2"/>
<gene>
    <name evidence="2" type="ORF">EHS25_009638</name>
</gene>
<feature type="compositionally biased region" description="Low complexity" evidence="1">
    <location>
        <begin position="182"/>
        <end position="197"/>
    </location>
</feature>
<protein>
    <submittedName>
        <fullName evidence="2">Uncharacterized protein</fullName>
    </submittedName>
</protein>
<feature type="compositionally biased region" description="Low complexity" evidence="1">
    <location>
        <begin position="33"/>
        <end position="51"/>
    </location>
</feature>
<name>A0A427YJU2_9TREE</name>
<evidence type="ECO:0000313" key="2">
    <source>
        <dbReference type="EMBL" id="RSH91339.1"/>
    </source>
</evidence>